<dbReference type="PROSITE" id="PS50983">
    <property type="entry name" value="FE_B12_PBP"/>
    <property type="match status" value="1"/>
</dbReference>
<keyword evidence="3" id="KW-0813">Transport</keyword>
<dbReference type="Pfam" id="PF01497">
    <property type="entry name" value="Peripla_BP_2"/>
    <property type="match status" value="1"/>
</dbReference>
<dbReference type="PANTHER" id="PTHR30532">
    <property type="entry name" value="IRON III DICITRATE-BINDING PERIPLASMIC PROTEIN"/>
    <property type="match status" value="1"/>
</dbReference>
<dbReference type="EMBL" id="JAVREM010000053">
    <property type="protein sequence ID" value="MDT0322051.1"/>
    <property type="molecule type" value="Genomic_DNA"/>
</dbReference>
<dbReference type="InterPro" id="IPR002491">
    <property type="entry name" value="ABC_transptr_periplasmic_BD"/>
</dbReference>
<feature type="chain" id="PRO_5045648135" evidence="5">
    <location>
        <begin position="25"/>
        <end position="347"/>
    </location>
</feature>
<evidence type="ECO:0000256" key="4">
    <source>
        <dbReference type="ARBA" id="ARBA00022729"/>
    </source>
</evidence>
<protein>
    <submittedName>
        <fullName evidence="7">Iron-siderophore ABC transporter substrate-binding protein</fullName>
    </submittedName>
</protein>
<evidence type="ECO:0000313" key="7">
    <source>
        <dbReference type="EMBL" id="MDT0322051.1"/>
    </source>
</evidence>
<evidence type="ECO:0000256" key="5">
    <source>
        <dbReference type="SAM" id="SignalP"/>
    </source>
</evidence>
<evidence type="ECO:0000259" key="6">
    <source>
        <dbReference type="PROSITE" id="PS50983"/>
    </source>
</evidence>
<evidence type="ECO:0000256" key="1">
    <source>
        <dbReference type="ARBA" id="ARBA00004196"/>
    </source>
</evidence>
<feature type="signal peptide" evidence="5">
    <location>
        <begin position="1"/>
        <end position="24"/>
    </location>
</feature>
<evidence type="ECO:0000256" key="2">
    <source>
        <dbReference type="ARBA" id="ARBA00008814"/>
    </source>
</evidence>
<organism evidence="7 8">
    <name type="scientific">Streptomyces millisiae</name>
    <dbReference type="NCBI Taxonomy" id="3075542"/>
    <lineage>
        <taxon>Bacteria</taxon>
        <taxon>Bacillati</taxon>
        <taxon>Actinomycetota</taxon>
        <taxon>Actinomycetes</taxon>
        <taxon>Kitasatosporales</taxon>
        <taxon>Streptomycetaceae</taxon>
        <taxon>Streptomyces</taxon>
    </lineage>
</organism>
<sequence length="347" mass="36778">MHRSPRRLAAVALAAALLPLTACGSDSEGSEAPGDSDAAGGAFPVTIDHKYGSTTIDAAPERVVTVGLTDHDAVLALGTVPVGTTDWYGTHEAAIGPWATDLLGDAELPTLLTDTGTGPQLEEIALLQPDVIIAQYAGITQEQYDSLSEIAPVVAQPGEYVDYGVPWRQQTETIGRILGRADEAEQLIADVDARFAEARAEHPEFAEATAIPASPYEGYWVFGAEDPRSRMLTDLGFTYPADVDAVIGEEFGANISEERTDLLDQGTVVWSVPDPEEGAEQLHQDPLYGDLAVVAEGREVFVEENSDFGVAYGFSSVLSLPYVLDQLVPQLAAAVDGDPATEVPAAR</sequence>
<reference evidence="8" key="1">
    <citation type="submission" date="2023-07" db="EMBL/GenBank/DDBJ databases">
        <title>30 novel species of actinomycetes from the DSMZ collection.</title>
        <authorList>
            <person name="Nouioui I."/>
        </authorList>
    </citation>
    <scope>NUCLEOTIDE SEQUENCE [LARGE SCALE GENOMIC DNA]</scope>
    <source>
        <strain evidence="8">DSM 44918</strain>
    </source>
</reference>
<dbReference type="Proteomes" id="UP001183420">
    <property type="component" value="Unassembled WGS sequence"/>
</dbReference>
<dbReference type="CDD" id="cd01146">
    <property type="entry name" value="FhuD"/>
    <property type="match status" value="1"/>
</dbReference>
<dbReference type="SUPFAM" id="SSF53807">
    <property type="entry name" value="Helical backbone' metal receptor"/>
    <property type="match status" value="1"/>
</dbReference>
<name>A0ABU2LWV7_9ACTN</name>
<evidence type="ECO:0000256" key="3">
    <source>
        <dbReference type="ARBA" id="ARBA00022448"/>
    </source>
</evidence>
<comment type="subcellular location">
    <subcellularLocation>
        <location evidence="1">Cell envelope</location>
    </subcellularLocation>
</comment>
<comment type="similarity">
    <text evidence="2">Belongs to the bacterial solute-binding protein 8 family.</text>
</comment>
<dbReference type="RefSeq" id="WP_311602451.1">
    <property type="nucleotide sequence ID" value="NZ_JAVREM010000053.1"/>
</dbReference>
<evidence type="ECO:0000313" key="8">
    <source>
        <dbReference type="Proteomes" id="UP001183420"/>
    </source>
</evidence>
<comment type="caution">
    <text evidence="7">The sequence shown here is derived from an EMBL/GenBank/DDBJ whole genome shotgun (WGS) entry which is preliminary data.</text>
</comment>
<gene>
    <name evidence="7" type="ORF">RNC47_27335</name>
</gene>
<keyword evidence="4 5" id="KW-0732">Signal</keyword>
<feature type="domain" description="Fe/B12 periplasmic-binding" evidence="6">
    <location>
        <begin position="62"/>
        <end position="335"/>
    </location>
</feature>
<dbReference type="Gene3D" id="3.40.50.1980">
    <property type="entry name" value="Nitrogenase molybdenum iron protein domain"/>
    <property type="match status" value="2"/>
</dbReference>
<dbReference type="PANTHER" id="PTHR30532:SF24">
    <property type="entry name" value="FERRIC ENTEROBACTIN-BINDING PERIPLASMIC PROTEIN FEPB"/>
    <property type="match status" value="1"/>
</dbReference>
<dbReference type="InterPro" id="IPR051313">
    <property type="entry name" value="Bact_iron-sidero_bind"/>
</dbReference>
<keyword evidence="8" id="KW-1185">Reference proteome</keyword>
<accession>A0ABU2LWV7</accession>
<proteinExistence type="inferred from homology"/>